<feature type="transmembrane region" description="Helical" evidence="5">
    <location>
        <begin position="108"/>
        <end position="127"/>
    </location>
</feature>
<evidence type="ECO:0000259" key="6">
    <source>
        <dbReference type="PROSITE" id="PS01124"/>
    </source>
</evidence>
<protein>
    <submittedName>
        <fullName evidence="7">AraC family transcriptional regulator</fullName>
    </submittedName>
</protein>
<feature type="transmembrane region" description="Helical" evidence="5">
    <location>
        <begin position="139"/>
        <end position="160"/>
    </location>
</feature>
<reference evidence="7" key="1">
    <citation type="submission" date="2020-10" db="EMBL/GenBank/DDBJ databases">
        <authorList>
            <person name="Gilroy R."/>
        </authorList>
    </citation>
    <scope>NUCLEOTIDE SEQUENCE</scope>
    <source>
        <strain evidence="7">B1-15692</strain>
    </source>
</reference>
<feature type="transmembrane region" description="Helical" evidence="5">
    <location>
        <begin position="181"/>
        <end position="202"/>
    </location>
</feature>
<dbReference type="PANTHER" id="PTHR43280">
    <property type="entry name" value="ARAC-FAMILY TRANSCRIPTIONAL REGULATOR"/>
    <property type="match status" value="1"/>
</dbReference>
<name>A0A9D9I8N4_9BACT</name>
<evidence type="ECO:0000256" key="5">
    <source>
        <dbReference type="SAM" id="Phobius"/>
    </source>
</evidence>
<keyword evidence="5" id="KW-0812">Transmembrane</keyword>
<keyword evidence="5" id="KW-0472">Membrane</keyword>
<evidence type="ECO:0000313" key="7">
    <source>
        <dbReference type="EMBL" id="MBO8467006.1"/>
    </source>
</evidence>
<evidence type="ECO:0000256" key="3">
    <source>
        <dbReference type="ARBA" id="ARBA00023163"/>
    </source>
</evidence>
<organism evidence="7 8">
    <name type="scientific">Candidatus Cryptobacteroides faecipullorum</name>
    <dbReference type="NCBI Taxonomy" id="2840764"/>
    <lineage>
        <taxon>Bacteria</taxon>
        <taxon>Pseudomonadati</taxon>
        <taxon>Bacteroidota</taxon>
        <taxon>Bacteroidia</taxon>
        <taxon>Bacteroidales</taxon>
        <taxon>Candidatus Cryptobacteroides</taxon>
    </lineage>
</organism>
<feature type="region of interest" description="Disordered" evidence="4">
    <location>
        <begin position="254"/>
        <end position="273"/>
    </location>
</feature>
<dbReference type="AlphaFoldDB" id="A0A9D9I8N4"/>
<keyword evidence="5" id="KW-1133">Transmembrane helix</keyword>
<dbReference type="PROSITE" id="PS01124">
    <property type="entry name" value="HTH_ARAC_FAMILY_2"/>
    <property type="match status" value="1"/>
</dbReference>
<evidence type="ECO:0000256" key="4">
    <source>
        <dbReference type="SAM" id="MobiDB-lite"/>
    </source>
</evidence>
<feature type="domain" description="HTH araC/xylS-type" evidence="6">
    <location>
        <begin position="280"/>
        <end position="381"/>
    </location>
</feature>
<dbReference type="Gene3D" id="1.10.10.60">
    <property type="entry name" value="Homeodomain-like"/>
    <property type="match status" value="1"/>
</dbReference>
<evidence type="ECO:0000256" key="2">
    <source>
        <dbReference type="ARBA" id="ARBA00023125"/>
    </source>
</evidence>
<feature type="transmembrane region" description="Helical" evidence="5">
    <location>
        <begin position="44"/>
        <end position="64"/>
    </location>
</feature>
<dbReference type="EMBL" id="JADIMH010000022">
    <property type="protein sequence ID" value="MBO8467006.1"/>
    <property type="molecule type" value="Genomic_DNA"/>
</dbReference>
<dbReference type="InterPro" id="IPR009057">
    <property type="entry name" value="Homeodomain-like_sf"/>
</dbReference>
<feature type="transmembrane region" description="Helical" evidence="5">
    <location>
        <begin position="12"/>
        <end position="32"/>
    </location>
</feature>
<keyword evidence="3" id="KW-0804">Transcription</keyword>
<sequence length="389" mass="45192">MSSSYLLDTQAFHLYSLIVASTLALILLLIRIPKTEYAKKLARSKYTIATSYMIGAFTFGYAFYNADAPMFEEFSTITMLIVCAFISIIVSFSLINLLMPRFIDGGKFLVSIFLVFVASVILVESFFSGNTRLHKITLYVGVALFVVQNCSLIVIFDRAYKRSISLLEKYYDEDEEHKIKWIRFCYILTMLTAMFILVYVFLPDKGFIRLYMFFYILYMIYFAGNYISFLGSHKLLLDAVGHYALSEQNPIFQKKRKSRQGAGSASGTAKEDDSFSRLEKSLEKWVKEKKYREYDKSREETARELGTTKEILQMYFTDRLGMDFRSWRTDLRIKEAKELLLKHKDYSVNFIAEAVGFSDRSNFHRQFTKSVGCSPKEWRDTEGHPETRA</sequence>
<dbReference type="InterPro" id="IPR018060">
    <property type="entry name" value="HTH_AraC"/>
</dbReference>
<keyword evidence="1" id="KW-0805">Transcription regulation</keyword>
<dbReference type="Proteomes" id="UP000823660">
    <property type="component" value="Unassembled WGS sequence"/>
</dbReference>
<feature type="transmembrane region" description="Helical" evidence="5">
    <location>
        <begin position="76"/>
        <end position="99"/>
    </location>
</feature>
<dbReference type="SMART" id="SM00342">
    <property type="entry name" value="HTH_ARAC"/>
    <property type="match status" value="1"/>
</dbReference>
<accession>A0A9D9I8N4</accession>
<dbReference type="GO" id="GO:0003700">
    <property type="term" value="F:DNA-binding transcription factor activity"/>
    <property type="evidence" value="ECO:0007669"/>
    <property type="project" value="InterPro"/>
</dbReference>
<dbReference type="PROSITE" id="PS00041">
    <property type="entry name" value="HTH_ARAC_FAMILY_1"/>
    <property type="match status" value="1"/>
</dbReference>
<dbReference type="InterPro" id="IPR018062">
    <property type="entry name" value="HTH_AraC-typ_CS"/>
</dbReference>
<dbReference type="PANTHER" id="PTHR43280:SF29">
    <property type="entry name" value="ARAC-FAMILY TRANSCRIPTIONAL REGULATOR"/>
    <property type="match status" value="1"/>
</dbReference>
<evidence type="ECO:0000256" key="1">
    <source>
        <dbReference type="ARBA" id="ARBA00023015"/>
    </source>
</evidence>
<reference evidence="7" key="2">
    <citation type="journal article" date="2021" name="PeerJ">
        <title>Extensive microbial diversity within the chicken gut microbiome revealed by metagenomics and culture.</title>
        <authorList>
            <person name="Gilroy R."/>
            <person name="Ravi A."/>
            <person name="Getino M."/>
            <person name="Pursley I."/>
            <person name="Horton D.L."/>
            <person name="Alikhan N.F."/>
            <person name="Baker D."/>
            <person name="Gharbi K."/>
            <person name="Hall N."/>
            <person name="Watson M."/>
            <person name="Adriaenssens E.M."/>
            <person name="Foster-Nyarko E."/>
            <person name="Jarju S."/>
            <person name="Secka A."/>
            <person name="Antonio M."/>
            <person name="Oren A."/>
            <person name="Chaudhuri R.R."/>
            <person name="La Ragione R."/>
            <person name="Hildebrand F."/>
            <person name="Pallen M.J."/>
        </authorList>
    </citation>
    <scope>NUCLEOTIDE SEQUENCE</scope>
    <source>
        <strain evidence="7">B1-15692</strain>
    </source>
</reference>
<proteinExistence type="predicted"/>
<dbReference type="Pfam" id="PF12833">
    <property type="entry name" value="HTH_18"/>
    <property type="match status" value="1"/>
</dbReference>
<keyword evidence="2" id="KW-0238">DNA-binding</keyword>
<gene>
    <name evidence="7" type="ORF">IAB99_04490</name>
</gene>
<feature type="transmembrane region" description="Helical" evidence="5">
    <location>
        <begin position="208"/>
        <end position="227"/>
    </location>
</feature>
<dbReference type="SUPFAM" id="SSF46689">
    <property type="entry name" value="Homeodomain-like"/>
    <property type="match status" value="1"/>
</dbReference>
<dbReference type="GO" id="GO:0043565">
    <property type="term" value="F:sequence-specific DNA binding"/>
    <property type="evidence" value="ECO:0007669"/>
    <property type="project" value="InterPro"/>
</dbReference>
<evidence type="ECO:0000313" key="8">
    <source>
        <dbReference type="Proteomes" id="UP000823660"/>
    </source>
</evidence>
<comment type="caution">
    <text evidence="7">The sequence shown here is derived from an EMBL/GenBank/DDBJ whole genome shotgun (WGS) entry which is preliminary data.</text>
</comment>